<proteinExistence type="predicted"/>
<protein>
    <submittedName>
        <fullName evidence="1">Uncharacterized protein</fullName>
    </submittedName>
</protein>
<evidence type="ECO:0000313" key="3">
    <source>
        <dbReference type="Proteomes" id="UP000677228"/>
    </source>
</evidence>
<evidence type="ECO:0000313" key="1">
    <source>
        <dbReference type="EMBL" id="CAF1476777.1"/>
    </source>
</evidence>
<dbReference type="EMBL" id="CAJNOK010031824">
    <property type="protein sequence ID" value="CAF1476777.1"/>
    <property type="molecule type" value="Genomic_DNA"/>
</dbReference>
<gene>
    <name evidence="1" type="ORF">OVA965_LOCUS35889</name>
    <name evidence="2" type="ORF">TMI583_LOCUS36874</name>
</gene>
<accession>A0A8S2FIA9</accession>
<feature type="non-terminal residue" evidence="1">
    <location>
        <position position="1"/>
    </location>
</feature>
<organism evidence="1 3">
    <name type="scientific">Didymodactylos carnosus</name>
    <dbReference type="NCBI Taxonomy" id="1234261"/>
    <lineage>
        <taxon>Eukaryota</taxon>
        <taxon>Metazoa</taxon>
        <taxon>Spiralia</taxon>
        <taxon>Gnathifera</taxon>
        <taxon>Rotifera</taxon>
        <taxon>Eurotatoria</taxon>
        <taxon>Bdelloidea</taxon>
        <taxon>Philodinida</taxon>
        <taxon>Philodinidae</taxon>
        <taxon>Didymodactylos</taxon>
    </lineage>
</organism>
<sequence>AMDDEEINLYVSTHYMTNLQEQSSLSFQIKLAESWSTLSQWLNLSRYTSALTLQIIDQDIFQLALRNEDGWNIYQYSPKNGQC</sequence>
<evidence type="ECO:0000313" key="2">
    <source>
        <dbReference type="EMBL" id="CAF4267823.1"/>
    </source>
</evidence>
<dbReference type="Proteomes" id="UP000682733">
    <property type="component" value="Unassembled WGS sequence"/>
</dbReference>
<dbReference type="EMBL" id="CAJOBA010053730">
    <property type="protein sequence ID" value="CAF4267823.1"/>
    <property type="molecule type" value="Genomic_DNA"/>
</dbReference>
<reference evidence="1" key="1">
    <citation type="submission" date="2021-02" db="EMBL/GenBank/DDBJ databases">
        <authorList>
            <person name="Nowell W R."/>
        </authorList>
    </citation>
    <scope>NUCLEOTIDE SEQUENCE</scope>
</reference>
<name>A0A8S2FIA9_9BILA</name>
<dbReference type="Proteomes" id="UP000677228">
    <property type="component" value="Unassembled WGS sequence"/>
</dbReference>
<comment type="caution">
    <text evidence="1">The sequence shown here is derived from an EMBL/GenBank/DDBJ whole genome shotgun (WGS) entry which is preliminary data.</text>
</comment>
<dbReference type="AlphaFoldDB" id="A0A8S2FIA9"/>